<dbReference type="AlphaFoldDB" id="A0A376B7F7"/>
<dbReference type="FunFam" id="3.30.1330.40:FF:000001">
    <property type="entry name" value="L-PSP family endoribonuclease"/>
    <property type="match status" value="1"/>
</dbReference>
<dbReference type="PROSITE" id="PS01094">
    <property type="entry name" value="UPF0076"/>
    <property type="match status" value="1"/>
</dbReference>
<accession>A0A376B7F7</accession>
<dbReference type="OrthoDB" id="309640at2759"/>
<dbReference type="Proteomes" id="UP000262825">
    <property type="component" value="Unassembled WGS sequence"/>
</dbReference>
<sequence length="129" mass="13624">MVAITTINAEGAPAAAASYSHAVKTATGLIYVSGQVPLTPENKLVEGSISDKAEQVITNIRTVLKASNSDLNKIVKVNIFLADIKSFAEFNSVYAKYFSVHKPARSCVAVAALPLGADLEMEVVAVEND</sequence>
<name>A0A376B7F7_9ASCO</name>
<evidence type="ECO:0000256" key="1">
    <source>
        <dbReference type="ARBA" id="ARBA00010552"/>
    </source>
</evidence>
<dbReference type="InterPro" id="IPR006056">
    <property type="entry name" value="RidA"/>
</dbReference>
<dbReference type="NCBIfam" id="TIGR00004">
    <property type="entry name" value="Rid family detoxifying hydrolase"/>
    <property type="match status" value="1"/>
</dbReference>
<dbReference type="InterPro" id="IPR019897">
    <property type="entry name" value="RidA_CS"/>
</dbReference>
<dbReference type="SUPFAM" id="SSF55298">
    <property type="entry name" value="YjgF-like"/>
    <property type="match status" value="1"/>
</dbReference>
<dbReference type="EMBL" id="UFAJ01000405">
    <property type="protein sequence ID" value="SSD60625.1"/>
    <property type="molecule type" value="Genomic_DNA"/>
</dbReference>
<dbReference type="PANTHER" id="PTHR11803:SF58">
    <property type="entry name" value="PROTEIN HMF1-RELATED"/>
    <property type="match status" value="1"/>
</dbReference>
<comment type="similarity">
    <text evidence="1">Belongs to the RutC family.</text>
</comment>
<keyword evidence="3" id="KW-1185">Reference proteome</keyword>
<dbReference type="Gene3D" id="3.30.1330.40">
    <property type="entry name" value="RutC-like"/>
    <property type="match status" value="1"/>
</dbReference>
<dbReference type="CDD" id="cd00448">
    <property type="entry name" value="YjgF_YER057c_UK114_family"/>
    <property type="match status" value="1"/>
</dbReference>
<dbReference type="InterPro" id="IPR006175">
    <property type="entry name" value="YjgF/YER057c/UK114"/>
</dbReference>
<reference evidence="3" key="1">
    <citation type="submission" date="2018-06" db="EMBL/GenBank/DDBJ databases">
        <authorList>
            <person name="Guldener U."/>
        </authorList>
    </citation>
    <scope>NUCLEOTIDE SEQUENCE [LARGE SCALE GENOMIC DNA]</scope>
    <source>
        <strain evidence="3">UTAD17</strain>
    </source>
</reference>
<proteinExistence type="inferred from homology"/>
<protein>
    <submittedName>
        <fullName evidence="2">Probable Protein MMF1, mitochondrial</fullName>
    </submittedName>
</protein>
<dbReference type="VEuPathDB" id="FungiDB:SCODWIG_02386"/>
<dbReference type="PANTHER" id="PTHR11803">
    <property type="entry name" value="2-IMINOBUTANOATE/2-IMINOPROPANOATE DEAMINASE RIDA"/>
    <property type="match status" value="1"/>
</dbReference>
<evidence type="ECO:0000313" key="3">
    <source>
        <dbReference type="Proteomes" id="UP000262825"/>
    </source>
</evidence>
<evidence type="ECO:0000313" key="2">
    <source>
        <dbReference type="EMBL" id="SSD60625.1"/>
    </source>
</evidence>
<gene>
    <name evidence="2" type="ORF">SCODWIG_02386</name>
</gene>
<organism evidence="2 3">
    <name type="scientific">Saccharomycodes ludwigii</name>
    <dbReference type="NCBI Taxonomy" id="36035"/>
    <lineage>
        <taxon>Eukaryota</taxon>
        <taxon>Fungi</taxon>
        <taxon>Dikarya</taxon>
        <taxon>Ascomycota</taxon>
        <taxon>Saccharomycotina</taxon>
        <taxon>Saccharomycetes</taxon>
        <taxon>Saccharomycodales</taxon>
        <taxon>Saccharomycodaceae</taxon>
        <taxon>Saccharomycodes</taxon>
    </lineage>
</organism>
<dbReference type="GO" id="GO:0005829">
    <property type="term" value="C:cytosol"/>
    <property type="evidence" value="ECO:0007669"/>
    <property type="project" value="TreeGrafter"/>
</dbReference>
<dbReference type="GO" id="GO:0019239">
    <property type="term" value="F:deaminase activity"/>
    <property type="evidence" value="ECO:0007669"/>
    <property type="project" value="TreeGrafter"/>
</dbReference>
<dbReference type="InterPro" id="IPR035959">
    <property type="entry name" value="RutC-like_sf"/>
</dbReference>
<dbReference type="Pfam" id="PF01042">
    <property type="entry name" value="Ribonuc_L-PSP"/>
    <property type="match status" value="1"/>
</dbReference>
<dbReference type="GO" id="GO:0005739">
    <property type="term" value="C:mitochondrion"/>
    <property type="evidence" value="ECO:0007669"/>
    <property type="project" value="TreeGrafter"/>
</dbReference>